<sequence>MALGIVERCKIEVWGRLRKLGGGDTMLASEMVQKTAEDKRDATFVRYELYTDRNARITNRDADYELCTYYGQLKYIFVLQVPSSLGLESLPPTLEVPKVIALGAIQQCRILRHHPRLDIHYYKVLEATPEVVDVAAIQCLVGRTQWQGEWAIFDRSGDLARAAPDFED</sequence>
<evidence type="ECO:0000313" key="2">
    <source>
        <dbReference type="Proteomes" id="UP000521943"/>
    </source>
</evidence>
<protein>
    <submittedName>
        <fullName evidence="1">Uncharacterized protein</fullName>
    </submittedName>
</protein>
<dbReference type="OrthoDB" id="6613063at2759"/>
<gene>
    <name evidence="1" type="ORF">DFP72DRAFT_821756</name>
</gene>
<dbReference type="EMBL" id="JACGCI010000081">
    <property type="protein sequence ID" value="KAF6747418.1"/>
    <property type="molecule type" value="Genomic_DNA"/>
</dbReference>
<proteinExistence type="predicted"/>
<organism evidence="1 2">
    <name type="scientific">Ephemerocybe angulata</name>
    <dbReference type="NCBI Taxonomy" id="980116"/>
    <lineage>
        <taxon>Eukaryota</taxon>
        <taxon>Fungi</taxon>
        <taxon>Dikarya</taxon>
        <taxon>Basidiomycota</taxon>
        <taxon>Agaricomycotina</taxon>
        <taxon>Agaricomycetes</taxon>
        <taxon>Agaricomycetidae</taxon>
        <taxon>Agaricales</taxon>
        <taxon>Agaricineae</taxon>
        <taxon>Psathyrellaceae</taxon>
        <taxon>Ephemerocybe</taxon>
    </lineage>
</organism>
<dbReference type="AlphaFoldDB" id="A0A8H6HI41"/>
<name>A0A8H6HI41_9AGAR</name>
<reference evidence="1 2" key="1">
    <citation type="submission" date="2020-07" db="EMBL/GenBank/DDBJ databases">
        <title>Comparative genomics of pyrophilous fungi reveals a link between fire events and developmental genes.</title>
        <authorList>
            <consortium name="DOE Joint Genome Institute"/>
            <person name="Steindorff A.S."/>
            <person name="Carver A."/>
            <person name="Calhoun S."/>
            <person name="Stillman K."/>
            <person name="Liu H."/>
            <person name="Lipzen A."/>
            <person name="Pangilinan J."/>
            <person name="Labutti K."/>
            <person name="Bruns T.D."/>
            <person name="Grigoriev I.V."/>
        </authorList>
    </citation>
    <scope>NUCLEOTIDE SEQUENCE [LARGE SCALE GENOMIC DNA]</scope>
    <source>
        <strain evidence="1 2">CBS 144469</strain>
    </source>
</reference>
<comment type="caution">
    <text evidence="1">The sequence shown here is derived from an EMBL/GenBank/DDBJ whole genome shotgun (WGS) entry which is preliminary data.</text>
</comment>
<evidence type="ECO:0000313" key="1">
    <source>
        <dbReference type="EMBL" id="KAF6747418.1"/>
    </source>
</evidence>
<dbReference type="Proteomes" id="UP000521943">
    <property type="component" value="Unassembled WGS sequence"/>
</dbReference>
<keyword evidence="2" id="KW-1185">Reference proteome</keyword>
<accession>A0A8H6HI41</accession>